<comment type="catalytic activity">
    <reaction evidence="11">
        <text>L-threonine + hydrogencarbonate + ATP = L-threonylcarbamoyladenylate + diphosphate + H2O</text>
        <dbReference type="Rhea" id="RHEA:36407"/>
        <dbReference type="ChEBI" id="CHEBI:15377"/>
        <dbReference type="ChEBI" id="CHEBI:17544"/>
        <dbReference type="ChEBI" id="CHEBI:30616"/>
        <dbReference type="ChEBI" id="CHEBI:33019"/>
        <dbReference type="ChEBI" id="CHEBI:57926"/>
        <dbReference type="ChEBI" id="CHEBI:73682"/>
        <dbReference type="EC" id="2.7.7.87"/>
    </reaction>
</comment>
<dbReference type="AlphaFoldDB" id="A0A350H7T5"/>
<dbReference type="InterPro" id="IPR050156">
    <property type="entry name" value="TC-AMP_synthase_SUA5"/>
</dbReference>
<evidence type="ECO:0000256" key="9">
    <source>
        <dbReference type="ARBA" id="ARBA00022840"/>
    </source>
</evidence>
<feature type="domain" description="YrdC-like" evidence="12">
    <location>
        <begin position="3"/>
        <end position="184"/>
    </location>
</feature>
<keyword evidence="4" id="KW-0963">Cytoplasm</keyword>
<dbReference type="SUPFAM" id="SSF55821">
    <property type="entry name" value="YrdC/RibB"/>
    <property type="match status" value="1"/>
</dbReference>
<keyword evidence="5" id="KW-0808">Transferase</keyword>
<dbReference type="InterPro" id="IPR017945">
    <property type="entry name" value="DHBP_synth_RibB-like_a/b_dom"/>
</dbReference>
<dbReference type="GO" id="GO:0003725">
    <property type="term" value="F:double-stranded RNA binding"/>
    <property type="evidence" value="ECO:0007669"/>
    <property type="project" value="InterPro"/>
</dbReference>
<evidence type="ECO:0000256" key="3">
    <source>
        <dbReference type="ARBA" id="ARBA00012584"/>
    </source>
</evidence>
<evidence type="ECO:0000256" key="7">
    <source>
        <dbReference type="ARBA" id="ARBA00022695"/>
    </source>
</evidence>
<proteinExistence type="inferred from homology"/>
<dbReference type="GO" id="GO:0005737">
    <property type="term" value="C:cytoplasm"/>
    <property type="evidence" value="ECO:0007669"/>
    <property type="project" value="UniProtKB-SubCell"/>
</dbReference>
<dbReference type="GO" id="GO:0008033">
    <property type="term" value="P:tRNA processing"/>
    <property type="evidence" value="ECO:0007669"/>
    <property type="project" value="UniProtKB-KW"/>
</dbReference>
<dbReference type="GO" id="GO:0000049">
    <property type="term" value="F:tRNA binding"/>
    <property type="evidence" value="ECO:0007669"/>
    <property type="project" value="TreeGrafter"/>
</dbReference>
<sequence length="198" mass="22448">MAGIDIKRAADLLNSGETAAFSTDTVNGMGVLYDNEESIERIFELKKRDKGKPFSLFFYSKNQVFEFFRKSKLLERVIDSFLPGPLTIVSHPKRVLCSLLVKDNMASFRIPKNAQILNLLKRLDRPMAVTSLNVSGEKIIDSEEDAFEKIKEIFIYGSLKKGVKPSTVVRISNGRTEILREGVLSKEDFYKGINKHLK</sequence>
<dbReference type="PANTHER" id="PTHR17490:SF16">
    <property type="entry name" value="THREONYLCARBAMOYL-AMP SYNTHASE"/>
    <property type="match status" value="1"/>
</dbReference>
<evidence type="ECO:0000256" key="4">
    <source>
        <dbReference type="ARBA" id="ARBA00022490"/>
    </source>
</evidence>
<evidence type="ECO:0000313" key="13">
    <source>
        <dbReference type="EMBL" id="HAV91601.1"/>
    </source>
</evidence>
<gene>
    <name evidence="13" type="ORF">DCW38_00205</name>
</gene>
<protein>
    <recommendedName>
        <fullName evidence="10">L-threonylcarbamoyladenylate synthase</fullName>
        <ecNumber evidence="3">2.7.7.87</ecNumber>
    </recommendedName>
    <alternativeName>
        <fullName evidence="10">L-threonylcarbamoyladenylate synthase</fullName>
    </alternativeName>
</protein>
<evidence type="ECO:0000259" key="12">
    <source>
        <dbReference type="PROSITE" id="PS51163"/>
    </source>
</evidence>
<organism evidence="13 14">
    <name type="scientific">candidate division WOR-3 bacterium</name>
    <dbReference type="NCBI Taxonomy" id="2052148"/>
    <lineage>
        <taxon>Bacteria</taxon>
        <taxon>Bacteria division WOR-3</taxon>
    </lineage>
</organism>
<comment type="caution">
    <text evidence="13">The sequence shown here is derived from an EMBL/GenBank/DDBJ whole genome shotgun (WGS) entry which is preliminary data.</text>
</comment>
<dbReference type="EMBL" id="DMZY01000006">
    <property type="protein sequence ID" value="HAV91601.1"/>
    <property type="molecule type" value="Genomic_DNA"/>
</dbReference>
<evidence type="ECO:0000256" key="1">
    <source>
        <dbReference type="ARBA" id="ARBA00004496"/>
    </source>
</evidence>
<keyword evidence="8" id="KW-0547">Nucleotide-binding</keyword>
<dbReference type="Gene3D" id="3.90.870.10">
    <property type="entry name" value="DHBP synthase"/>
    <property type="match status" value="1"/>
</dbReference>
<dbReference type="Pfam" id="PF01300">
    <property type="entry name" value="Sua5_yciO_yrdC"/>
    <property type="match status" value="1"/>
</dbReference>
<evidence type="ECO:0000256" key="6">
    <source>
        <dbReference type="ARBA" id="ARBA00022694"/>
    </source>
</evidence>
<keyword evidence="9" id="KW-0067">ATP-binding</keyword>
<evidence type="ECO:0000256" key="5">
    <source>
        <dbReference type="ARBA" id="ARBA00022679"/>
    </source>
</evidence>
<dbReference type="GO" id="GO:0005524">
    <property type="term" value="F:ATP binding"/>
    <property type="evidence" value="ECO:0007669"/>
    <property type="project" value="UniProtKB-KW"/>
</dbReference>
<evidence type="ECO:0000256" key="2">
    <source>
        <dbReference type="ARBA" id="ARBA00007663"/>
    </source>
</evidence>
<dbReference type="Proteomes" id="UP000264062">
    <property type="component" value="Unassembled WGS sequence"/>
</dbReference>
<name>A0A350H7T5_UNCW3</name>
<dbReference type="PROSITE" id="PS51163">
    <property type="entry name" value="YRDC"/>
    <property type="match status" value="1"/>
</dbReference>
<keyword evidence="7" id="KW-0548">Nucleotidyltransferase</keyword>
<evidence type="ECO:0000313" key="14">
    <source>
        <dbReference type="Proteomes" id="UP000264062"/>
    </source>
</evidence>
<accession>A0A350H7T5</accession>
<comment type="similarity">
    <text evidence="2">Belongs to the SUA5 family.</text>
</comment>
<evidence type="ECO:0000256" key="10">
    <source>
        <dbReference type="ARBA" id="ARBA00029774"/>
    </source>
</evidence>
<evidence type="ECO:0000256" key="11">
    <source>
        <dbReference type="ARBA" id="ARBA00048366"/>
    </source>
</evidence>
<reference evidence="13 14" key="1">
    <citation type="journal article" date="2018" name="Nat. Biotechnol.">
        <title>A standardized bacterial taxonomy based on genome phylogeny substantially revises the tree of life.</title>
        <authorList>
            <person name="Parks D.H."/>
            <person name="Chuvochina M."/>
            <person name="Waite D.W."/>
            <person name="Rinke C."/>
            <person name="Skarshewski A."/>
            <person name="Chaumeil P.A."/>
            <person name="Hugenholtz P."/>
        </authorList>
    </citation>
    <scope>NUCLEOTIDE SEQUENCE [LARGE SCALE GENOMIC DNA]</scope>
    <source>
        <strain evidence="13">UBA9956</strain>
    </source>
</reference>
<evidence type="ECO:0000256" key="8">
    <source>
        <dbReference type="ARBA" id="ARBA00022741"/>
    </source>
</evidence>
<keyword evidence="6" id="KW-0819">tRNA processing</keyword>
<comment type="subcellular location">
    <subcellularLocation>
        <location evidence="1">Cytoplasm</location>
    </subcellularLocation>
</comment>
<dbReference type="EC" id="2.7.7.87" evidence="3"/>
<dbReference type="PANTHER" id="PTHR17490">
    <property type="entry name" value="SUA5"/>
    <property type="match status" value="1"/>
</dbReference>
<dbReference type="GO" id="GO:0061710">
    <property type="term" value="F:L-threonylcarbamoyladenylate synthase"/>
    <property type="evidence" value="ECO:0007669"/>
    <property type="project" value="UniProtKB-EC"/>
</dbReference>
<dbReference type="InterPro" id="IPR006070">
    <property type="entry name" value="Sua5-like_dom"/>
</dbReference>
<dbReference type="GO" id="GO:0006450">
    <property type="term" value="P:regulation of translational fidelity"/>
    <property type="evidence" value="ECO:0007669"/>
    <property type="project" value="TreeGrafter"/>
</dbReference>